<dbReference type="Proteomes" id="UP001166674">
    <property type="component" value="Unassembled WGS sequence"/>
</dbReference>
<dbReference type="Gene3D" id="3.40.50.2060">
    <property type="match status" value="1"/>
</dbReference>
<dbReference type="Pfam" id="PF00995">
    <property type="entry name" value="Sec1"/>
    <property type="match status" value="1"/>
</dbReference>
<reference evidence="4" key="1">
    <citation type="submission" date="2020-03" db="EMBL/GenBank/DDBJ databases">
        <title>Studies in the Genomics of Life Span.</title>
        <authorList>
            <person name="Glass D."/>
        </authorList>
    </citation>
    <scope>NUCLEOTIDE SEQUENCE</scope>
    <source>
        <strain evidence="4">SUZIE</strain>
        <tissue evidence="4">Muscle</tissue>
    </source>
</reference>
<evidence type="ECO:0000256" key="3">
    <source>
        <dbReference type="ARBA" id="ARBA00022927"/>
    </source>
</evidence>
<keyword evidence="3" id="KW-0653">Protein transport</keyword>
<keyword evidence="2" id="KW-0813">Transport</keyword>
<comment type="similarity">
    <text evidence="1">Belongs to the STXBP/unc-18/SEC1 family.</text>
</comment>
<organism evidence="4 5">
    <name type="scientific">Sciurus carolinensis</name>
    <name type="common">Eastern gray squirrel</name>
    <dbReference type="NCBI Taxonomy" id="30640"/>
    <lineage>
        <taxon>Eukaryota</taxon>
        <taxon>Metazoa</taxon>
        <taxon>Chordata</taxon>
        <taxon>Craniata</taxon>
        <taxon>Vertebrata</taxon>
        <taxon>Euteleostomi</taxon>
        <taxon>Mammalia</taxon>
        <taxon>Eutheria</taxon>
        <taxon>Euarchontoglires</taxon>
        <taxon>Glires</taxon>
        <taxon>Rodentia</taxon>
        <taxon>Sciuromorpha</taxon>
        <taxon>Sciuridae</taxon>
        <taxon>Sciurinae</taxon>
        <taxon>Sciurini</taxon>
        <taxon>Sciurus</taxon>
    </lineage>
</organism>
<dbReference type="GO" id="GO:0016192">
    <property type="term" value="P:vesicle-mediated transport"/>
    <property type="evidence" value="ECO:0007669"/>
    <property type="project" value="InterPro"/>
</dbReference>
<dbReference type="AlphaFoldDB" id="A0AA41SVA9"/>
<evidence type="ECO:0000313" key="4">
    <source>
        <dbReference type="EMBL" id="MBZ3874126.1"/>
    </source>
</evidence>
<dbReference type="GO" id="GO:0019905">
    <property type="term" value="F:syntaxin binding"/>
    <property type="evidence" value="ECO:0007669"/>
    <property type="project" value="UniProtKB-ARBA"/>
</dbReference>
<dbReference type="InterPro" id="IPR043127">
    <property type="entry name" value="Sec-1-like_dom3a"/>
</dbReference>
<evidence type="ECO:0000256" key="1">
    <source>
        <dbReference type="ARBA" id="ARBA00009884"/>
    </source>
</evidence>
<dbReference type="InterPro" id="IPR043154">
    <property type="entry name" value="Sec-1-like_dom1"/>
</dbReference>
<dbReference type="PANTHER" id="PTHR11679">
    <property type="entry name" value="VESICLE PROTEIN SORTING-ASSOCIATED"/>
    <property type="match status" value="1"/>
</dbReference>
<keyword evidence="5" id="KW-1185">Reference proteome</keyword>
<dbReference type="InterPro" id="IPR001619">
    <property type="entry name" value="Sec1-like"/>
</dbReference>
<dbReference type="FunFam" id="3.90.830.10:FF:000001">
    <property type="entry name" value="syntaxin-binding protein 1 isoform X2"/>
    <property type="match status" value="1"/>
</dbReference>
<name>A0AA41SVA9_SCICA</name>
<dbReference type="InterPro" id="IPR036045">
    <property type="entry name" value="Sec1-like_sf"/>
</dbReference>
<dbReference type="SUPFAM" id="SSF56815">
    <property type="entry name" value="Sec1/munc18-like (SM) proteins"/>
    <property type="match status" value="1"/>
</dbReference>
<dbReference type="EMBL" id="JAATJV010218726">
    <property type="protein sequence ID" value="MBZ3874126.1"/>
    <property type="molecule type" value="Genomic_DNA"/>
</dbReference>
<evidence type="ECO:0000256" key="2">
    <source>
        <dbReference type="ARBA" id="ARBA00022448"/>
    </source>
</evidence>
<protein>
    <submittedName>
        <fullName evidence="4">Syntaxin-binding protein 2</fullName>
    </submittedName>
</protein>
<proteinExistence type="inferred from homology"/>
<dbReference type="Gene3D" id="3.90.830.10">
    <property type="entry name" value="Syntaxin Binding Protein 1, Chain A, domain 2"/>
    <property type="match status" value="1"/>
</dbReference>
<dbReference type="GO" id="GO:0015031">
    <property type="term" value="P:protein transport"/>
    <property type="evidence" value="ECO:0007669"/>
    <property type="project" value="UniProtKB-KW"/>
</dbReference>
<comment type="caution">
    <text evidence="4">The sequence shown here is derived from an EMBL/GenBank/DDBJ whole genome shotgun (WGS) entry which is preliminary data.</text>
</comment>
<accession>A0AA41SVA9</accession>
<gene>
    <name evidence="4" type="ORF">SUZIE_126380</name>
</gene>
<evidence type="ECO:0000313" key="5">
    <source>
        <dbReference type="Proteomes" id="UP001166674"/>
    </source>
</evidence>
<sequence length="340" mass="38512">MPIMDHPSMRILSSCCKMSDILAEGITIVEDINKWGAWQLEALAQQIAMLCATLQEYPAIHDHKRPEDTAQLAHEVLAKLNTFKSDTPSLGKGPEKTYSQLLIVDRAADPVSPLLHELTFQAMAYDLLDIEQDTYMYETTRLSEAREKTVLLDENDDLWVELWHMHIADVSKRVTELLKMFCESKSLTTDKANIQDLSHILKKMLQYQKELSKYSTHLHLADDCMKHFKGYVEKLCGVEQDLAMGSDAEGEKIKDAMKLILVLVDAAVPPYDKILVLLLYILLWNGVSEENLAKLIQHANVQAYSSLIWNLEELGGTVTNPGGSGTSIWLEQRERREPTS</sequence>
<dbReference type="Gene3D" id="1.25.40.60">
    <property type="match status" value="1"/>
</dbReference>